<evidence type="ECO:0000313" key="8">
    <source>
        <dbReference type="EMBL" id="AES71527.2"/>
    </source>
</evidence>
<comment type="cofactor">
    <cofactor evidence="6">
        <name>Zn(2+)</name>
        <dbReference type="ChEBI" id="CHEBI:29105"/>
    </cofactor>
    <text evidence="6">Binds 1 zinc ion per subunit.</text>
</comment>
<dbReference type="GO" id="GO:0004089">
    <property type="term" value="F:carbonate dehydratase activity"/>
    <property type="evidence" value="ECO:0007669"/>
    <property type="project" value="UniProtKB-UniRule"/>
</dbReference>
<dbReference type="Gene3D" id="3.40.1050.10">
    <property type="entry name" value="Carbonic anhydrase"/>
    <property type="match status" value="1"/>
</dbReference>
<reference evidence="9" key="3">
    <citation type="submission" date="2015-04" db="UniProtKB">
        <authorList>
            <consortium name="EnsemblPlants"/>
        </authorList>
    </citation>
    <scope>IDENTIFICATION</scope>
    <source>
        <strain evidence="9">cv. Jemalong A17</strain>
    </source>
</reference>
<feature type="binding site" evidence="6">
    <location>
        <position position="87"/>
    </location>
    <ligand>
        <name>Zn(2+)</name>
        <dbReference type="ChEBI" id="CHEBI:29105"/>
    </ligand>
</feature>
<proteinExistence type="inferred from homology"/>
<comment type="function">
    <text evidence="7">Reversible hydration of carbon dioxide.</text>
</comment>
<dbReference type="GO" id="GO:0015976">
    <property type="term" value="P:carbon utilization"/>
    <property type="evidence" value="ECO:0007669"/>
    <property type="project" value="InterPro"/>
</dbReference>
<dbReference type="eggNOG" id="KOG1578">
    <property type="taxonomic scope" value="Eukaryota"/>
</dbReference>
<gene>
    <name evidence="8" type="ordered locus">MTR_3g077930</name>
</gene>
<feature type="binding site" evidence="6">
    <location>
        <position position="90"/>
    </location>
    <ligand>
        <name>Zn(2+)</name>
        <dbReference type="ChEBI" id="CHEBI:29105"/>
    </ligand>
</feature>
<keyword evidence="3 6" id="KW-0862">Zinc</keyword>
<sequence length="196" mass="22756">MKKTTRLFLLKKIRVYVYEEKEELNGVATAKIEQLIVDPFMVFACSDSRVSPSIILNFQHGEAFMVRNIANMVPTFNQVENILVIGHSRCGGISRLMPSRGWLLHNDWVKIGLSFKVKVLKEHECCDFKEQCKFCEMESVNNSLVNLKTYLYVDREVRNKNLALLGGYYDFVNGEFKLWKYKTHVTKPITIPSKRP</sequence>
<dbReference type="Pfam" id="PF00484">
    <property type="entry name" value="Pro_CA"/>
    <property type="match status" value="1"/>
</dbReference>
<comment type="similarity">
    <text evidence="1 7">Belongs to the beta-class carbonic anhydrase family.</text>
</comment>
<feature type="binding site" evidence="6">
    <location>
        <position position="45"/>
    </location>
    <ligand>
        <name>Zn(2+)</name>
        <dbReference type="ChEBI" id="CHEBI:29105"/>
    </ligand>
</feature>
<keyword evidence="4 7" id="KW-0456">Lyase</keyword>
<organism evidence="8 10">
    <name type="scientific">Medicago truncatula</name>
    <name type="common">Barrel medic</name>
    <name type="synonym">Medicago tribuloides</name>
    <dbReference type="NCBI Taxonomy" id="3880"/>
    <lineage>
        <taxon>Eukaryota</taxon>
        <taxon>Viridiplantae</taxon>
        <taxon>Streptophyta</taxon>
        <taxon>Embryophyta</taxon>
        <taxon>Tracheophyta</taxon>
        <taxon>Spermatophyta</taxon>
        <taxon>Magnoliopsida</taxon>
        <taxon>eudicotyledons</taxon>
        <taxon>Gunneridae</taxon>
        <taxon>Pentapetalae</taxon>
        <taxon>rosids</taxon>
        <taxon>fabids</taxon>
        <taxon>Fabales</taxon>
        <taxon>Fabaceae</taxon>
        <taxon>Papilionoideae</taxon>
        <taxon>50 kb inversion clade</taxon>
        <taxon>NPAAA clade</taxon>
        <taxon>Hologalegina</taxon>
        <taxon>IRL clade</taxon>
        <taxon>Trifolieae</taxon>
        <taxon>Medicago</taxon>
    </lineage>
</organism>
<dbReference type="EC" id="4.2.1.1" evidence="2 7"/>
<evidence type="ECO:0000313" key="9">
    <source>
        <dbReference type="EnsemblPlants" id="AES71527"/>
    </source>
</evidence>
<dbReference type="GO" id="GO:0008270">
    <property type="term" value="F:zinc ion binding"/>
    <property type="evidence" value="ECO:0007669"/>
    <property type="project" value="UniProtKB-UniRule"/>
</dbReference>
<evidence type="ECO:0000256" key="6">
    <source>
        <dbReference type="PIRSR" id="PIRSR601765-1"/>
    </source>
</evidence>
<dbReference type="EnsemblPlants" id="AES71527">
    <property type="protein sequence ID" value="AES71527"/>
    <property type="gene ID" value="MTR_3g077930"/>
</dbReference>
<dbReference type="STRING" id="3880.G7J5H1"/>
<dbReference type="PANTHER" id="PTHR11002">
    <property type="entry name" value="CARBONIC ANHYDRASE"/>
    <property type="match status" value="1"/>
</dbReference>
<dbReference type="PaxDb" id="3880-AES71527"/>
<reference evidence="8 10" key="2">
    <citation type="journal article" date="2014" name="BMC Genomics">
        <title>An improved genome release (version Mt4.0) for the model legume Medicago truncatula.</title>
        <authorList>
            <person name="Tang H."/>
            <person name="Krishnakumar V."/>
            <person name="Bidwell S."/>
            <person name="Rosen B."/>
            <person name="Chan A."/>
            <person name="Zhou S."/>
            <person name="Gentzbittel L."/>
            <person name="Childs K.L."/>
            <person name="Yandell M."/>
            <person name="Gundlach H."/>
            <person name="Mayer K.F."/>
            <person name="Schwartz D.C."/>
            <person name="Town C.D."/>
        </authorList>
    </citation>
    <scope>GENOME REANNOTATION</scope>
    <source>
        <strain evidence="9 10">cv. Jemalong A17</strain>
    </source>
</reference>
<evidence type="ECO:0000256" key="5">
    <source>
        <dbReference type="ARBA" id="ARBA00048348"/>
    </source>
</evidence>
<dbReference type="Proteomes" id="UP000002051">
    <property type="component" value="Chromosome 3"/>
</dbReference>
<evidence type="ECO:0000256" key="2">
    <source>
        <dbReference type="ARBA" id="ARBA00012925"/>
    </source>
</evidence>
<dbReference type="AlphaFoldDB" id="G7J5H1"/>
<accession>A0A0C3VJI0</accession>
<accession>G7J5H1</accession>
<keyword evidence="10" id="KW-1185">Reference proteome</keyword>
<evidence type="ECO:0000256" key="7">
    <source>
        <dbReference type="RuleBase" id="RU003956"/>
    </source>
</evidence>
<evidence type="ECO:0000256" key="1">
    <source>
        <dbReference type="ARBA" id="ARBA00006217"/>
    </source>
</evidence>
<name>G7J5H1_MEDTR</name>
<reference evidence="8 10" key="1">
    <citation type="journal article" date="2011" name="Nature">
        <title>The Medicago genome provides insight into the evolution of rhizobial symbioses.</title>
        <authorList>
            <person name="Young N.D."/>
            <person name="Debelle F."/>
            <person name="Oldroyd G.E."/>
            <person name="Geurts R."/>
            <person name="Cannon S.B."/>
            <person name="Udvardi M.K."/>
            <person name="Benedito V.A."/>
            <person name="Mayer K.F."/>
            <person name="Gouzy J."/>
            <person name="Schoof H."/>
            <person name="Van de Peer Y."/>
            <person name="Proost S."/>
            <person name="Cook D.R."/>
            <person name="Meyers B.C."/>
            <person name="Spannagl M."/>
            <person name="Cheung F."/>
            <person name="De Mita S."/>
            <person name="Krishnakumar V."/>
            <person name="Gundlach H."/>
            <person name="Zhou S."/>
            <person name="Mudge J."/>
            <person name="Bharti A.K."/>
            <person name="Murray J.D."/>
            <person name="Naoumkina M.A."/>
            <person name="Rosen B."/>
            <person name="Silverstein K.A."/>
            <person name="Tang H."/>
            <person name="Rombauts S."/>
            <person name="Zhao P.X."/>
            <person name="Zhou P."/>
            <person name="Barbe V."/>
            <person name="Bardou P."/>
            <person name="Bechner M."/>
            <person name="Bellec A."/>
            <person name="Berger A."/>
            <person name="Berges H."/>
            <person name="Bidwell S."/>
            <person name="Bisseling T."/>
            <person name="Choisne N."/>
            <person name="Couloux A."/>
            <person name="Denny R."/>
            <person name="Deshpande S."/>
            <person name="Dai X."/>
            <person name="Doyle J.J."/>
            <person name="Dudez A.M."/>
            <person name="Farmer A.D."/>
            <person name="Fouteau S."/>
            <person name="Franken C."/>
            <person name="Gibelin C."/>
            <person name="Gish J."/>
            <person name="Goldstein S."/>
            <person name="Gonzalez A.J."/>
            <person name="Green P.J."/>
            <person name="Hallab A."/>
            <person name="Hartog M."/>
            <person name="Hua A."/>
            <person name="Humphray S.J."/>
            <person name="Jeong D.H."/>
            <person name="Jing Y."/>
            <person name="Jocker A."/>
            <person name="Kenton S.M."/>
            <person name="Kim D.J."/>
            <person name="Klee K."/>
            <person name="Lai H."/>
            <person name="Lang C."/>
            <person name="Lin S."/>
            <person name="Macmil S.L."/>
            <person name="Magdelenat G."/>
            <person name="Matthews L."/>
            <person name="McCorrison J."/>
            <person name="Monaghan E.L."/>
            <person name="Mun J.H."/>
            <person name="Najar F.Z."/>
            <person name="Nicholson C."/>
            <person name="Noirot C."/>
            <person name="O'Bleness M."/>
            <person name="Paule C.R."/>
            <person name="Poulain J."/>
            <person name="Prion F."/>
            <person name="Qin B."/>
            <person name="Qu C."/>
            <person name="Retzel E.F."/>
            <person name="Riddle C."/>
            <person name="Sallet E."/>
            <person name="Samain S."/>
            <person name="Samson N."/>
            <person name="Sanders I."/>
            <person name="Saurat O."/>
            <person name="Scarpelli C."/>
            <person name="Schiex T."/>
            <person name="Segurens B."/>
            <person name="Severin A.J."/>
            <person name="Sherrier D.J."/>
            <person name="Shi R."/>
            <person name="Sims S."/>
            <person name="Singer S.R."/>
            <person name="Sinharoy S."/>
            <person name="Sterck L."/>
            <person name="Viollet A."/>
            <person name="Wang B.B."/>
            <person name="Wang K."/>
            <person name="Wang M."/>
            <person name="Wang X."/>
            <person name="Warfsmann J."/>
            <person name="Weissenbach J."/>
            <person name="White D.D."/>
            <person name="White J.D."/>
            <person name="Wiley G.B."/>
            <person name="Wincker P."/>
            <person name="Xing Y."/>
            <person name="Yang L."/>
            <person name="Yao Z."/>
            <person name="Ying F."/>
            <person name="Zhai J."/>
            <person name="Zhou L."/>
            <person name="Zuber A."/>
            <person name="Denarie J."/>
            <person name="Dixon R.A."/>
            <person name="May G.D."/>
            <person name="Schwartz D.C."/>
            <person name="Rogers J."/>
            <person name="Quetier F."/>
            <person name="Town C.D."/>
            <person name="Roe B.A."/>
        </authorList>
    </citation>
    <scope>NUCLEOTIDE SEQUENCE [LARGE SCALE GENOMIC DNA]</scope>
    <source>
        <strain evidence="8">A17</strain>
        <strain evidence="9 10">cv. Jemalong A17</strain>
    </source>
</reference>
<evidence type="ECO:0000313" key="10">
    <source>
        <dbReference type="Proteomes" id="UP000002051"/>
    </source>
</evidence>
<dbReference type="SUPFAM" id="SSF53056">
    <property type="entry name" value="beta-carbonic anhydrase, cab"/>
    <property type="match status" value="1"/>
</dbReference>
<keyword evidence="6" id="KW-0479">Metal-binding</keyword>
<comment type="catalytic activity">
    <reaction evidence="5 7">
        <text>hydrogencarbonate + H(+) = CO2 + H2O</text>
        <dbReference type="Rhea" id="RHEA:10748"/>
        <dbReference type="ChEBI" id="CHEBI:15377"/>
        <dbReference type="ChEBI" id="CHEBI:15378"/>
        <dbReference type="ChEBI" id="CHEBI:16526"/>
        <dbReference type="ChEBI" id="CHEBI:17544"/>
        <dbReference type="EC" id="4.2.1.1"/>
    </reaction>
</comment>
<dbReference type="HOGENOM" id="CLU_053879_5_4_1"/>
<dbReference type="InterPro" id="IPR001765">
    <property type="entry name" value="Carbonic_anhydrase"/>
</dbReference>
<evidence type="ECO:0000256" key="4">
    <source>
        <dbReference type="ARBA" id="ARBA00023239"/>
    </source>
</evidence>
<evidence type="ECO:0000256" key="3">
    <source>
        <dbReference type="ARBA" id="ARBA00022833"/>
    </source>
</evidence>
<dbReference type="EMBL" id="CM001219">
    <property type="protein sequence ID" value="AES71527.2"/>
    <property type="molecule type" value="Genomic_DNA"/>
</dbReference>
<dbReference type="SMART" id="SM00947">
    <property type="entry name" value="Pro_CA"/>
    <property type="match status" value="1"/>
</dbReference>
<feature type="binding site" evidence="6">
    <location>
        <position position="47"/>
    </location>
    <ligand>
        <name>Zn(2+)</name>
        <dbReference type="ChEBI" id="CHEBI:29105"/>
    </ligand>
</feature>
<dbReference type="PANTHER" id="PTHR11002:SF45">
    <property type="entry name" value="CARBONIC ANHYDRASE"/>
    <property type="match status" value="1"/>
</dbReference>
<dbReference type="InterPro" id="IPR015892">
    <property type="entry name" value="Carbonic_anhydrase_CS"/>
</dbReference>
<dbReference type="PROSITE" id="PS00704">
    <property type="entry name" value="PROK_CO2_ANHYDRASE_1"/>
    <property type="match status" value="1"/>
</dbReference>
<protein>
    <recommendedName>
        <fullName evidence="2 7">Carbonic anhydrase</fullName>
        <ecNumber evidence="2 7">4.2.1.1</ecNumber>
    </recommendedName>
    <alternativeName>
        <fullName evidence="7">Carbonate dehydratase</fullName>
    </alternativeName>
</protein>
<dbReference type="InterPro" id="IPR036874">
    <property type="entry name" value="Carbonic_anhydrase_sf"/>
</dbReference>